<keyword evidence="7" id="KW-1185">Reference proteome</keyword>
<dbReference type="PANTHER" id="PTHR10628">
    <property type="entry name" value="SIALIDASE"/>
    <property type="match status" value="1"/>
</dbReference>
<keyword evidence="6" id="KW-0326">Glycosidase</keyword>
<organism evidence="6 7">
    <name type="scientific">Nonomuraea marmarensis</name>
    <dbReference type="NCBI Taxonomy" id="3351344"/>
    <lineage>
        <taxon>Bacteria</taxon>
        <taxon>Bacillati</taxon>
        <taxon>Actinomycetota</taxon>
        <taxon>Actinomycetes</taxon>
        <taxon>Streptosporangiales</taxon>
        <taxon>Streptosporangiaceae</taxon>
        <taxon>Nonomuraea</taxon>
    </lineage>
</organism>
<dbReference type="EC" id="3.2.1.18" evidence="3"/>
<evidence type="ECO:0000256" key="3">
    <source>
        <dbReference type="ARBA" id="ARBA00012733"/>
    </source>
</evidence>
<comment type="catalytic activity">
    <reaction evidence="1">
        <text>Hydrolysis of alpha-(2-&gt;3)-, alpha-(2-&gt;6)-, alpha-(2-&gt;8)- glycosidic linkages of terminal sialic acid residues in oligosaccharides, glycoproteins, glycolipids, colominic acid and synthetic substrates.</text>
        <dbReference type="EC" id="3.2.1.18"/>
    </reaction>
</comment>
<evidence type="ECO:0000256" key="4">
    <source>
        <dbReference type="SAM" id="SignalP"/>
    </source>
</evidence>
<evidence type="ECO:0000313" key="7">
    <source>
        <dbReference type="Proteomes" id="UP001603978"/>
    </source>
</evidence>
<name>A0ABW7AU17_9ACTN</name>
<protein>
    <recommendedName>
        <fullName evidence="3">exo-alpha-sialidase</fullName>
        <ecNumber evidence="3">3.2.1.18</ecNumber>
    </recommendedName>
</protein>
<dbReference type="Gene3D" id="2.120.10.10">
    <property type="match status" value="2"/>
</dbReference>
<keyword evidence="4" id="KW-0732">Signal</keyword>
<comment type="similarity">
    <text evidence="2">Belongs to the glycosyl hydrolase 33 family.</text>
</comment>
<gene>
    <name evidence="6" type="ORF">ACFLIM_47820</name>
</gene>
<evidence type="ECO:0000313" key="6">
    <source>
        <dbReference type="EMBL" id="MFG1710896.1"/>
    </source>
</evidence>
<dbReference type="InterPro" id="IPR026856">
    <property type="entry name" value="Sialidase_fam"/>
</dbReference>
<dbReference type="Proteomes" id="UP001603978">
    <property type="component" value="Unassembled WGS sequence"/>
</dbReference>
<feature type="chain" id="PRO_5045420090" description="exo-alpha-sialidase" evidence="4">
    <location>
        <begin position="25"/>
        <end position="501"/>
    </location>
</feature>
<dbReference type="SUPFAM" id="SSF50939">
    <property type="entry name" value="Sialidases"/>
    <property type="match status" value="2"/>
</dbReference>
<dbReference type="GO" id="GO:0016798">
    <property type="term" value="F:hydrolase activity, acting on glycosyl bonds"/>
    <property type="evidence" value="ECO:0007669"/>
    <property type="project" value="UniProtKB-KW"/>
</dbReference>
<sequence length="501" mass="52506">MHKTIFTLAAAGAAVMLTATAALAGPLTVGAIVQVSPAGSPFPGADADGPPCNGVPGSAQTGRNFPGAEVEPWVAVNPANPANLIGGWQQDRWSDGGSNALLYGYTLDGGASWQLSDVQPAFSRCTGGTAANNGDYERATDPWVTIAPNGHAYAMSLSLDIAQDANHAMLVSKSTDGGKTWGPVTVLKRDTEANVLNDKNSMTADPTDARYVYAIWDRLEFPQEQASPRAGERAVGYRGPTWFARTTNGGATWEPARMIFDPGQIDQTIGNQIVVTGDGNLVNGFNLIYNVKNAHKVRGMNVAVQRSTDKGATWSGVTIVDKLQSTGVSDPTTGFPVRTGDILPSIAASGQNVYMVWQDARTTGGARDQIAFARSTDGGRTWTTLSYAINTVHTTQAFTPAISVLPDGRIGVLHYDFRNDNGGTPLLTSTWLLHSHDGGATWTETKVGADFDMSTAAVAGGYFTGDYMGLGAAPSGFHPFWGVADGTTAVPASSILATTAD</sequence>
<feature type="domain" description="Sialidase" evidence="5">
    <location>
        <begin position="242"/>
        <end position="448"/>
    </location>
</feature>
<accession>A0ABW7AU17</accession>
<dbReference type="InterPro" id="IPR011040">
    <property type="entry name" value="Sialidase"/>
</dbReference>
<dbReference type="Pfam" id="PF13088">
    <property type="entry name" value="BNR_2"/>
    <property type="match status" value="1"/>
</dbReference>
<comment type="caution">
    <text evidence="6">The sequence shown here is derived from an EMBL/GenBank/DDBJ whole genome shotgun (WGS) entry which is preliminary data.</text>
</comment>
<reference evidence="6 7" key="1">
    <citation type="submission" date="2024-10" db="EMBL/GenBank/DDBJ databases">
        <authorList>
            <person name="Topkara A.R."/>
            <person name="Saygin H."/>
        </authorList>
    </citation>
    <scope>NUCLEOTIDE SEQUENCE [LARGE SCALE GENOMIC DNA]</scope>
    <source>
        <strain evidence="6 7">M3C6</strain>
    </source>
</reference>
<dbReference type="CDD" id="cd15482">
    <property type="entry name" value="Sialidase_non-viral"/>
    <property type="match status" value="1"/>
</dbReference>
<dbReference type="EMBL" id="JBICRM010000060">
    <property type="protein sequence ID" value="MFG1710896.1"/>
    <property type="molecule type" value="Genomic_DNA"/>
</dbReference>
<dbReference type="InterPro" id="IPR036278">
    <property type="entry name" value="Sialidase_sf"/>
</dbReference>
<dbReference type="RefSeq" id="WP_393177149.1">
    <property type="nucleotide sequence ID" value="NZ_JBICRM010000060.1"/>
</dbReference>
<dbReference type="PANTHER" id="PTHR10628:SF30">
    <property type="entry name" value="EXO-ALPHA-SIALIDASE"/>
    <property type="match status" value="1"/>
</dbReference>
<feature type="signal peptide" evidence="4">
    <location>
        <begin position="1"/>
        <end position="24"/>
    </location>
</feature>
<keyword evidence="6" id="KW-0378">Hydrolase</keyword>
<proteinExistence type="inferred from homology"/>
<evidence type="ECO:0000256" key="1">
    <source>
        <dbReference type="ARBA" id="ARBA00000427"/>
    </source>
</evidence>
<evidence type="ECO:0000259" key="5">
    <source>
        <dbReference type="Pfam" id="PF13088"/>
    </source>
</evidence>
<evidence type="ECO:0000256" key="2">
    <source>
        <dbReference type="ARBA" id="ARBA00009348"/>
    </source>
</evidence>